<dbReference type="AlphaFoldDB" id="A0A9X8T6Y5"/>
<comment type="similarity">
    <text evidence="1">Belongs to the aspartokinase family.</text>
</comment>
<protein>
    <submittedName>
        <fullName evidence="3">Aspartate kinase</fullName>
        <ecNumber evidence="3">2.7.2.4</ecNumber>
    </submittedName>
</protein>
<dbReference type="GO" id="GO:0009090">
    <property type="term" value="P:homoserine biosynthetic process"/>
    <property type="evidence" value="ECO:0007669"/>
    <property type="project" value="TreeGrafter"/>
</dbReference>
<name>A0A9X8T6Y5_STREQ</name>
<dbReference type="PANTHER" id="PTHR21499:SF67">
    <property type="entry name" value="ASPARTOKINASE 3"/>
    <property type="match status" value="1"/>
</dbReference>
<keyword evidence="3" id="KW-0808">Transferase</keyword>
<organism evidence="3 4">
    <name type="scientific">Streptococcus dysgalactiae subsp. equisimilis</name>
    <name type="common">Streptococcus equisimilis</name>
    <dbReference type="NCBI Taxonomy" id="119602"/>
    <lineage>
        <taxon>Bacteria</taxon>
        <taxon>Bacillati</taxon>
        <taxon>Bacillota</taxon>
        <taxon>Bacilli</taxon>
        <taxon>Lactobacillales</taxon>
        <taxon>Streptococcaceae</taxon>
        <taxon>Streptococcus</taxon>
    </lineage>
</organism>
<gene>
    <name evidence="3" type="ORF">NCTC11564_02493</name>
</gene>
<keyword evidence="3" id="KW-0418">Kinase</keyword>
<comment type="caution">
    <text evidence="3">The sequence shown here is derived from an EMBL/GenBank/DDBJ whole genome shotgun (WGS) entry which is preliminary data.</text>
</comment>
<sequence>MKVVKFGGSSLASAQQLKKVLAIVKEDKNRKVVVVSAPGKRTPDDTKVTDALIAYYKAYKSGKDFQEPLNWISQRYQTICQDLGIDSQVGTDITQSLEALAKLPIDHNPFLYDTFLAAGEDNNAKLIAAYFQASGLTATYLHPKDVGLFVSQEPQNARVLPVSYDHIEKLNQLEGI</sequence>
<dbReference type="Proteomes" id="UP000254559">
    <property type="component" value="Unassembled WGS sequence"/>
</dbReference>
<dbReference type="PROSITE" id="PS00324">
    <property type="entry name" value="ASPARTOKINASE"/>
    <property type="match status" value="1"/>
</dbReference>
<dbReference type="GO" id="GO:0005829">
    <property type="term" value="C:cytosol"/>
    <property type="evidence" value="ECO:0007669"/>
    <property type="project" value="TreeGrafter"/>
</dbReference>
<dbReference type="Gene3D" id="3.40.1160.10">
    <property type="entry name" value="Acetylglutamate kinase-like"/>
    <property type="match status" value="1"/>
</dbReference>
<evidence type="ECO:0000313" key="3">
    <source>
        <dbReference type="EMBL" id="SUO20925.1"/>
    </source>
</evidence>
<proteinExistence type="inferred from homology"/>
<evidence type="ECO:0000259" key="2">
    <source>
        <dbReference type="Pfam" id="PF00696"/>
    </source>
</evidence>
<evidence type="ECO:0000313" key="4">
    <source>
        <dbReference type="Proteomes" id="UP000254559"/>
    </source>
</evidence>
<feature type="domain" description="Aspartate/glutamate/uridylate kinase" evidence="2">
    <location>
        <begin position="2"/>
        <end position="170"/>
    </location>
</feature>
<dbReference type="SUPFAM" id="SSF53633">
    <property type="entry name" value="Carbamate kinase-like"/>
    <property type="match status" value="1"/>
</dbReference>
<accession>A0A9X8T6Y5</accession>
<dbReference type="InterPro" id="IPR036393">
    <property type="entry name" value="AceGlu_kinase-like_sf"/>
</dbReference>
<reference evidence="3 4" key="1">
    <citation type="submission" date="2018-06" db="EMBL/GenBank/DDBJ databases">
        <authorList>
            <consortium name="Pathogen Informatics"/>
            <person name="Doyle S."/>
        </authorList>
    </citation>
    <scope>NUCLEOTIDE SEQUENCE [LARGE SCALE GENOMIC DNA]</scope>
    <source>
        <strain evidence="3 4">NCTC11564</strain>
    </source>
</reference>
<dbReference type="GO" id="GO:0009089">
    <property type="term" value="P:lysine biosynthetic process via diaminopimelate"/>
    <property type="evidence" value="ECO:0007669"/>
    <property type="project" value="TreeGrafter"/>
</dbReference>
<dbReference type="EMBL" id="UHFO01000002">
    <property type="protein sequence ID" value="SUO20925.1"/>
    <property type="molecule type" value="Genomic_DNA"/>
</dbReference>
<dbReference type="PANTHER" id="PTHR21499">
    <property type="entry name" value="ASPARTATE KINASE"/>
    <property type="match status" value="1"/>
</dbReference>
<dbReference type="InterPro" id="IPR001048">
    <property type="entry name" value="Asp/Glu/Uridylate_kinase"/>
</dbReference>
<dbReference type="Pfam" id="PF00696">
    <property type="entry name" value="AA_kinase"/>
    <property type="match status" value="1"/>
</dbReference>
<dbReference type="GO" id="GO:0004072">
    <property type="term" value="F:aspartate kinase activity"/>
    <property type="evidence" value="ECO:0007669"/>
    <property type="project" value="UniProtKB-EC"/>
</dbReference>
<evidence type="ECO:0000256" key="1">
    <source>
        <dbReference type="ARBA" id="ARBA00010122"/>
    </source>
</evidence>
<dbReference type="InterPro" id="IPR018042">
    <property type="entry name" value="Aspartate_kinase_CS"/>
</dbReference>
<dbReference type="EC" id="2.7.2.4" evidence="3"/>